<feature type="transmembrane region" description="Helical" evidence="1">
    <location>
        <begin position="51"/>
        <end position="73"/>
    </location>
</feature>
<dbReference type="RefSeq" id="WP_148596482.1">
    <property type="nucleotide sequence ID" value="NZ_CP042997.1"/>
</dbReference>
<dbReference type="Pfam" id="PF06170">
    <property type="entry name" value="DUF983"/>
    <property type="match status" value="1"/>
</dbReference>
<accession>A0A5B9W9B2</accession>
<dbReference type="EMBL" id="CP042997">
    <property type="protein sequence ID" value="QEH36844.1"/>
    <property type="molecule type" value="Genomic_DNA"/>
</dbReference>
<dbReference type="KEGG" id="agv:OJF2_54290"/>
<feature type="transmembrane region" description="Helical" evidence="1">
    <location>
        <begin position="79"/>
        <end position="98"/>
    </location>
</feature>
<sequence length="126" mass="14399">MKYLFHPPTLLRRGCPRCGHAIFAGPFAMHEECPGCGYDFDRGEPGYFTGAMYVSYALAVPLIAVLTGIEYLLLPHWTLFRLVLLAWVLCVPLVPWIWQYSRAIWIHFDQWVDPVDRGNPGPHSNP</sequence>
<keyword evidence="1" id="KW-1133">Transmembrane helix</keyword>
<evidence type="ECO:0000313" key="2">
    <source>
        <dbReference type="EMBL" id="QEH36844.1"/>
    </source>
</evidence>
<keyword evidence="1" id="KW-0812">Transmembrane</keyword>
<proteinExistence type="predicted"/>
<dbReference type="InterPro" id="IPR009325">
    <property type="entry name" value="DUF983"/>
</dbReference>
<dbReference type="OrthoDB" id="9799456at2"/>
<dbReference type="AlphaFoldDB" id="A0A5B9W9B2"/>
<gene>
    <name evidence="2" type="ORF">OJF2_54290</name>
</gene>
<dbReference type="Proteomes" id="UP000324233">
    <property type="component" value="Chromosome"/>
</dbReference>
<protein>
    <recommendedName>
        <fullName evidence="4">DUF983 domain-containing protein</fullName>
    </recommendedName>
</protein>
<name>A0A5B9W9B2_9BACT</name>
<organism evidence="2 3">
    <name type="scientific">Aquisphaera giovannonii</name>
    <dbReference type="NCBI Taxonomy" id="406548"/>
    <lineage>
        <taxon>Bacteria</taxon>
        <taxon>Pseudomonadati</taxon>
        <taxon>Planctomycetota</taxon>
        <taxon>Planctomycetia</taxon>
        <taxon>Isosphaerales</taxon>
        <taxon>Isosphaeraceae</taxon>
        <taxon>Aquisphaera</taxon>
    </lineage>
</organism>
<evidence type="ECO:0008006" key="4">
    <source>
        <dbReference type="Google" id="ProtNLM"/>
    </source>
</evidence>
<evidence type="ECO:0000313" key="3">
    <source>
        <dbReference type="Proteomes" id="UP000324233"/>
    </source>
</evidence>
<keyword evidence="1" id="KW-0472">Membrane</keyword>
<reference evidence="2 3" key="1">
    <citation type="submission" date="2019-08" db="EMBL/GenBank/DDBJ databases">
        <title>Deep-cultivation of Planctomycetes and their phenomic and genomic characterization uncovers novel biology.</title>
        <authorList>
            <person name="Wiegand S."/>
            <person name="Jogler M."/>
            <person name="Boedeker C."/>
            <person name="Pinto D."/>
            <person name="Vollmers J."/>
            <person name="Rivas-Marin E."/>
            <person name="Kohn T."/>
            <person name="Peeters S.H."/>
            <person name="Heuer A."/>
            <person name="Rast P."/>
            <person name="Oberbeckmann S."/>
            <person name="Bunk B."/>
            <person name="Jeske O."/>
            <person name="Meyerdierks A."/>
            <person name="Storesund J.E."/>
            <person name="Kallscheuer N."/>
            <person name="Luecker S."/>
            <person name="Lage O.M."/>
            <person name="Pohl T."/>
            <person name="Merkel B.J."/>
            <person name="Hornburger P."/>
            <person name="Mueller R.-W."/>
            <person name="Bruemmer F."/>
            <person name="Labrenz M."/>
            <person name="Spormann A.M."/>
            <person name="Op den Camp H."/>
            <person name="Overmann J."/>
            <person name="Amann R."/>
            <person name="Jetten M.S.M."/>
            <person name="Mascher T."/>
            <person name="Medema M.H."/>
            <person name="Devos D.P."/>
            <person name="Kaster A.-K."/>
            <person name="Ovreas L."/>
            <person name="Rohde M."/>
            <person name="Galperin M.Y."/>
            <person name="Jogler C."/>
        </authorList>
    </citation>
    <scope>NUCLEOTIDE SEQUENCE [LARGE SCALE GENOMIC DNA]</scope>
    <source>
        <strain evidence="2 3">OJF2</strain>
    </source>
</reference>
<keyword evidence="3" id="KW-1185">Reference proteome</keyword>
<evidence type="ECO:0000256" key="1">
    <source>
        <dbReference type="SAM" id="Phobius"/>
    </source>
</evidence>